<dbReference type="SUPFAM" id="SSF52047">
    <property type="entry name" value="RNI-like"/>
    <property type="match status" value="1"/>
</dbReference>
<dbReference type="EMBL" id="KZ303854">
    <property type="protein sequence ID" value="PHZ10728.1"/>
    <property type="molecule type" value="Genomic_DNA"/>
</dbReference>
<feature type="signal peptide" evidence="1">
    <location>
        <begin position="1"/>
        <end position="26"/>
    </location>
</feature>
<dbReference type="AlphaFoldDB" id="A0A2G4SPL9"/>
<keyword evidence="4" id="KW-1185">Reference proteome</keyword>
<organism evidence="3 4">
    <name type="scientific">Rhizopus microsporus ATCC 52813</name>
    <dbReference type="NCBI Taxonomy" id="1340429"/>
    <lineage>
        <taxon>Eukaryota</taxon>
        <taxon>Fungi</taxon>
        <taxon>Fungi incertae sedis</taxon>
        <taxon>Mucoromycota</taxon>
        <taxon>Mucoromycotina</taxon>
        <taxon>Mucoromycetes</taxon>
        <taxon>Mucorales</taxon>
        <taxon>Mucorineae</taxon>
        <taxon>Rhizopodaceae</taxon>
        <taxon>Rhizopus</taxon>
    </lineage>
</organism>
<name>A0A2G4SPL9_RHIZD</name>
<accession>A0A2G4SPL9</accession>
<dbReference type="InterPro" id="IPR032675">
    <property type="entry name" value="LRR_dom_sf"/>
</dbReference>
<dbReference type="Proteomes" id="UP000242254">
    <property type="component" value="Unassembled WGS sequence"/>
</dbReference>
<dbReference type="GeneID" id="35441151"/>
<protein>
    <recommendedName>
        <fullName evidence="2">F-box domain-containing protein</fullName>
    </recommendedName>
</protein>
<feature type="domain" description="F-box" evidence="2">
    <location>
        <begin position="24"/>
        <end position="69"/>
    </location>
</feature>
<dbReference type="InterPro" id="IPR036047">
    <property type="entry name" value="F-box-like_dom_sf"/>
</dbReference>
<dbReference type="RefSeq" id="XP_023464436.1">
    <property type="nucleotide sequence ID" value="XM_023610161.1"/>
</dbReference>
<feature type="chain" id="PRO_5013680205" description="F-box domain-containing protein" evidence="1">
    <location>
        <begin position="27"/>
        <end position="593"/>
    </location>
</feature>
<evidence type="ECO:0000313" key="3">
    <source>
        <dbReference type="EMBL" id="PHZ10728.1"/>
    </source>
</evidence>
<dbReference type="InterPro" id="IPR001810">
    <property type="entry name" value="F-box_dom"/>
</dbReference>
<gene>
    <name evidence="3" type="ORF">RHIMIDRAFT_245210</name>
</gene>
<evidence type="ECO:0000259" key="2">
    <source>
        <dbReference type="PROSITE" id="PS50181"/>
    </source>
</evidence>
<dbReference type="PROSITE" id="PS50181">
    <property type="entry name" value="FBOX"/>
    <property type="match status" value="1"/>
</dbReference>
<evidence type="ECO:0000313" key="4">
    <source>
        <dbReference type="Proteomes" id="UP000242254"/>
    </source>
</evidence>
<dbReference type="SUPFAM" id="SSF81383">
    <property type="entry name" value="F-box domain"/>
    <property type="match status" value="1"/>
</dbReference>
<dbReference type="Gene3D" id="3.80.10.10">
    <property type="entry name" value="Ribonuclease Inhibitor"/>
    <property type="match status" value="1"/>
</dbReference>
<sequence length="593" mass="69032">MRLWTFCCLRHSFFLPLLQHLMTTSAIHQLPADILDLVFQHTEKITLKECRLVCVSWYLLATRHLFRSIQIKNTSQIEEFIDFQENPASDQLVQFEKYVKRVTTGEGRGMVDTRISLENFSKFVKYCPQATSVSISPTTCKGSLYHYLFEVDDNIKWKLHRLDRNIEHQRFTLDYYYKYKDTIKVIRWLEGVHGFHFVIDFPLLEALALPSTAVITNIQDLMFICNACCNLTELDLYSNMDDNARLAADVAIYPSLKALNVKCRSLIPKVLIDYITASLINLSYVTFWIEIASLQANFGEIYKQIKDFLFTPQKKVVSLTIKAETRFREDRKQIYTMIDECFNVACRPSKLKACNSIKWTVTDLSVLTIGLCKSWDHTIECQVSLPIDLFIYLIKKDDFTSSKMPSFHKLCLEQEFKWLIMSMIVALFIEKACNLQELTLRGYSLMDTYGCVFESVQVLRIEKSVVYPDFLSRLAISFPNLKELHLHKASMFDIDHSFRSKLIDLGDLFLRKLSFTINERFSSARIPTRELVCIEIQKRRQYIEVHAGRIPKTIPNEEGAALWERLAAEDKYLIMCNTPARFELSSVCIKLMV</sequence>
<reference evidence="3 4" key="1">
    <citation type="journal article" date="2016" name="Proc. Natl. Acad. Sci. U.S.A.">
        <title>Lipid metabolic changes in an early divergent fungus govern the establishment of a mutualistic symbiosis with endobacteria.</title>
        <authorList>
            <person name="Lastovetsky O.A."/>
            <person name="Gaspar M.L."/>
            <person name="Mondo S.J."/>
            <person name="LaButti K.M."/>
            <person name="Sandor L."/>
            <person name="Grigoriev I.V."/>
            <person name="Henry S.A."/>
            <person name="Pawlowska T.E."/>
        </authorList>
    </citation>
    <scope>NUCLEOTIDE SEQUENCE [LARGE SCALE GENOMIC DNA]</scope>
    <source>
        <strain evidence="3 4">ATCC 52813</strain>
    </source>
</reference>
<proteinExistence type="predicted"/>
<evidence type="ECO:0000256" key="1">
    <source>
        <dbReference type="SAM" id="SignalP"/>
    </source>
</evidence>
<keyword evidence="1" id="KW-0732">Signal</keyword>